<organism evidence="2 3">
    <name type="scientific">Trichoderma simmonsii</name>
    <dbReference type="NCBI Taxonomy" id="1491479"/>
    <lineage>
        <taxon>Eukaryota</taxon>
        <taxon>Fungi</taxon>
        <taxon>Dikarya</taxon>
        <taxon>Ascomycota</taxon>
        <taxon>Pezizomycotina</taxon>
        <taxon>Sordariomycetes</taxon>
        <taxon>Hypocreomycetidae</taxon>
        <taxon>Hypocreales</taxon>
        <taxon>Hypocreaceae</taxon>
        <taxon>Trichoderma</taxon>
    </lineage>
</organism>
<evidence type="ECO:0000313" key="3">
    <source>
        <dbReference type="Proteomes" id="UP000826661"/>
    </source>
</evidence>
<name>A0A8G0L4F9_9HYPO</name>
<keyword evidence="3" id="KW-1185">Reference proteome</keyword>
<sequence>MYVDWAKPPSMDASASQKDLSPVCHGHHDSEWSGLHPAALNPEQAPPLVLRGFGNPAPLSEAKAKDGMAFLASGVVKAPLRRSTNIERSMQFLFEIGHNNEICKPFRDEL</sequence>
<dbReference type="AlphaFoldDB" id="A0A8G0L4F9"/>
<evidence type="ECO:0000313" key="2">
    <source>
        <dbReference type="EMBL" id="QYS95618.1"/>
    </source>
</evidence>
<proteinExistence type="predicted"/>
<dbReference type="Proteomes" id="UP000826661">
    <property type="component" value="Chromosome II"/>
</dbReference>
<feature type="region of interest" description="Disordered" evidence="1">
    <location>
        <begin position="1"/>
        <end position="38"/>
    </location>
</feature>
<protein>
    <submittedName>
        <fullName evidence="2">Uncharacterized protein</fullName>
    </submittedName>
</protein>
<accession>A0A8G0L4F9</accession>
<dbReference type="EMBL" id="CP075865">
    <property type="protein sequence ID" value="QYS95618.1"/>
    <property type="molecule type" value="Genomic_DNA"/>
</dbReference>
<reference evidence="2 3" key="1">
    <citation type="journal article" date="2021" name="BMC Genomics">
        <title>Telomere-to-telomere genome assembly of asparaginase-producing Trichoderma simmonsii.</title>
        <authorList>
            <person name="Chung D."/>
            <person name="Kwon Y.M."/>
            <person name="Yang Y."/>
        </authorList>
    </citation>
    <scope>NUCLEOTIDE SEQUENCE [LARGE SCALE GENOMIC DNA]</scope>
    <source>
        <strain evidence="2 3">GH-Sj1</strain>
    </source>
</reference>
<gene>
    <name evidence="2" type="ORF">H0G86_002899</name>
</gene>
<evidence type="ECO:0000256" key="1">
    <source>
        <dbReference type="SAM" id="MobiDB-lite"/>
    </source>
</evidence>